<dbReference type="EMBL" id="CAJNNW010026229">
    <property type="protein sequence ID" value="CAE8683805.1"/>
    <property type="molecule type" value="Genomic_DNA"/>
</dbReference>
<dbReference type="SUPFAM" id="SSF47473">
    <property type="entry name" value="EF-hand"/>
    <property type="match status" value="1"/>
</dbReference>
<dbReference type="Gene3D" id="1.10.238.10">
    <property type="entry name" value="EF-hand"/>
    <property type="match status" value="1"/>
</dbReference>
<evidence type="ECO:0000313" key="5">
    <source>
        <dbReference type="Proteomes" id="UP000626109"/>
    </source>
</evidence>
<dbReference type="GO" id="GO:0005509">
    <property type="term" value="F:calcium ion binding"/>
    <property type="evidence" value="ECO:0007669"/>
    <property type="project" value="InterPro"/>
</dbReference>
<sequence>FQCKDFADRWPSGNMRAEYSPGQYHIYLKDPTWYSKVEPRRSHEEHMAGEDPIAGPYIWHVKDEEPLQTKREVQKHWRTPYFLEKSLANRIEANESFEFWFSMAGGGTFTHADAYCESTISMQFRGTKRWRIQAFPEIRHYLNASSFGDEQIYGEQQHVSWMPETEFTVGPGQCFIFPTGYLHETFVDPKSNDAECYTASTFQFNHPRQVNLYRSFSSRFSMSHYGMSEPCLKNIESYATLMSKGRFEGKPDESRARAEAERLVKLMDRNGDGQLNKDELYGHFATGEKQRQELMERGRFKYSWFRQQTPERQAELEEESMNVWSEDAVQYHDLGRDKLVSVDELTYGLFHWNVIQYRASTMRSHAEIQSPKKWAKKALKAEQDMLAKFYCADPAACPALDELKRFADATLQSKPAMAALQSKVLRMMESEDEQSERHDETLTMMDRSTGAQDRLSTAELKREEL</sequence>
<dbReference type="PROSITE" id="PS00018">
    <property type="entry name" value="EF_HAND_1"/>
    <property type="match status" value="1"/>
</dbReference>
<dbReference type="Gene3D" id="2.60.120.650">
    <property type="entry name" value="Cupin"/>
    <property type="match status" value="1"/>
</dbReference>
<reference evidence="4" key="1">
    <citation type="submission" date="2021-02" db="EMBL/GenBank/DDBJ databases">
        <authorList>
            <person name="Dougan E. K."/>
            <person name="Rhodes N."/>
            <person name="Thang M."/>
            <person name="Chan C."/>
        </authorList>
    </citation>
    <scope>NUCLEOTIDE SEQUENCE</scope>
</reference>
<dbReference type="SUPFAM" id="SSF51197">
    <property type="entry name" value="Clavaminate synthase-like"/>
    <property type="match status" value="1"/>
</dbReference>
<evidence type="ECO:0000256" key="1">
    <source>
        <dbReference type="ARBA" id="ARBA00022837"/>
    </source>
</evidence>
<feature type="non-terminal residue" evidence="4">
    <location>
        <position position="1"/>
    </location>
</feature>
<dbReference type="AlphaFoldDB" id="A0A813JSU0"/>
<feature type="region of interest" description="Disordered" evidence="2">
    <location>
        <begin position="427"/>
        <end position="465"/>
    </location>
</feature>
<organism evidence="4 5">
    <name type="scientific">Polarella glacialis</name>
    <name type="common">Dinoflagellate</name>
    <dbReference type="NCBI Taxonomy" id="89957"/>
    <lineage>
        <taxon>Eukaryota</taxon>
        <taxon>Sar</taxon>
        <taxon>Alveolata</taxon>
        <taxon>Dinophyceae</taxon>
        <taxon>Suessiales</taxon>
        <taxon>Suessiaceae</taxon>
        <taxon>Polarella</taxon>
    </lineage>
</organism>
<evidence type="ECO:0000256" key="2">
    <source>
        <dbReference type="SAM" id="MobiDB-lite"/>
    </source>
</evidence>
<gene>
    <name evidence="4" type="ORF">PGLA2088_LOCUS23632</name>
</gene>
<evidence type="ECO:0000313" key="4">
    <source>
        <dbReference type="EMBL" id="CAE8683805.1"/>
    </source>
</evidence>
<keyword evidence="1" id="KW-0106">Calcium</keyword>
<dbReference type="InterPro" id="IPR018247">
    <property type="entry name" value="EF_Hand_1_Ca_BS"/>
</dbReference>
<evidence type="ECO:0000259" key="3">
    <source>
        <dbReference type="PROSITE" id="PS50222"/>
    </source>
</evidence>
<accession>A0A813JSU0</accession>
<dbReference type="PROSITE" id="PS50222">
    <property type="entry name" value="EF_HAND_2"/>
    <property type="match status" value="1"/>
</dbReference>
<protein>
    <recommendedName>
        <fullName evidence="3">EF-hand domain-containing protein</fullName>
    </recommendedName>
</protein>
<feature type="domain" description="EF-hand" evidence="3">
    <location>
        <begin position="255"/>
        <end position="290"/>
    </location>
</feature>
<dbReference type="InterPro" id="IPR002048">
    <property type="entry name" value="EF_hand_dom"/>
</dbReference>
<proteinExistence type="predicted"/>
<name>A0A813JSU0_POLGL</name>
<dbReference type="InterPro" id="IPR011992">
    <property type="entry name" value="EF-hand-dom_pair"/>
</dbReference>
<dbReference type="Proteomes" id="UP000626109">
    <property type="component" value="Unassembled WGS sequence"/>
</dbReference>
<comment type="caution">
    <text evidence="4">The sequence shown here is derived from an EMBL/GenBank/DDBJ whole genome shotgun (WGS) entry which is preliminary data.</text>
</comment>